<dbReference type="EMBL" id="BDQV01000355">
    <property type="protein sequence ID" value="GAY63488.1"/>
    <property type="molecule type" value="Genomic_DNA"/>
</dbReference>
<evidence type="ECO:0000313" key="3">
    <source>
        <dbReference type="Proteomes" id="UP000236630"/>
    </source>
</evidence>
<dbReference type="GO" id="GO:0005524">
    <property type="term" value="F:ATP binding"/>
    <property type="evidence" value="ECO:0007669"/>
    <property type="project" value="InterPro"/>
</dbReference>
<dbReference type="InterPro" id="IPR011009">
    <property type="entry name" value="Kinase-like_dom_sf"/>
</dbReference>
<sequence length="80" mass="8760">MAVGCCSQCLLYHSCRGLPHGNLKPTNILLAGPDYDVRLTDYGLHRLMTPAGIAEQILKSGSTWVRARNQLTVHQGQLSI</sequence>
<evidence type="ECO:0000259" key="1">
    <source>
        <dbReference type="PROSITE" id="PS50011"/>
    </source>
</evidence>
<dbReference type="PANTHER" id="PTHR48003">
    <property type="entry name" value="OS07G0626500 PROTEIN"/>
    <property type="match status" value="1"/>
</dbReference>
<gene>
    <name evidence="2" type="ORF">CUMW_225990</name>
</gene>
<evidence type="ECO:0000313" key="2">
    <source>
        <dbReference type="EMBL" id="GAY63488.1"/>
    </source>
</evidence>
<organism evidence="2 3">
    <name type="scientific">Citrus unshiu</name>
    <name type="common">Satsuma mandarin</name>
    <name type="synonym">Citrus nobilis var. unshiu</name>
    <dbReference type="NCBI Taxonomy" id="55188"/>
    <lineage>
        <taxon>Eukaryota</taxon>
        <taxon>Viridiplantae</taxon>
        <taxon>Streptophyta</taxon>
        <taxon>Embryophyta</taxon>
        <taxon>Tracheophyta</taxon>
        <taxon>Spermatophyta</taxon>
        <taxon>Magnoliopsida</taxon>
        <taxon>eudicotyledons</taxon>
        <taxon>Gunneridae</taxon>
        <taxon>Pentapetalae</taxon>
        <taxon>rosids</taxon>
        <taxon>malvids</taxon>
        <taxon>Sapindales</taxon>
        <taxon>Rutaceae</taxon>
        <taxon>Aurantioideae</taxon>
        <taxon>Citrus</taxon>
    </lineage>
</organism>
<feature type="domain" description="Protein kinase" evidence="1">
    <location>
        <begin position="1"/>
        <end position="80"/>
    </location>
</feature>
<dbReference type="Gene3D" id="1.10.510.10">
    <property type="entry name" value="Transferase(Phosphotransferase) domain 1"/>
    <property type="match status" value="1"/>
</dbReference>
<keyword evidence="3" id="KW-1185">Reference proteome</keyword>
<dbReference type="GO" id="GO:0004672">
    <property type="term" value="F:protein kinase activity"/>
    <property type="evidence" value="ECO:0007669"/>
    <property type="project" value="InterPro"/>
</dbReference>
<dbReference type="PANTHER" id="PTHR48003:SF5">
    <property type="entry name" value="OS07G0626500 PROTEIN"/>
    <property type="match status" value="1"/>
</dbReference>
<name>A0A2H5QFS5_CITUN</name>
<protein>
    <recommendedName>
        <fullName evidence="1">Protein kinase domain-containing protein</fullName>
    </recommendedName>
</protein>
<dbReference type="Proteomes" id="UP000236630">
    <property type="component" value="Unassembled WGS sequence"/>
</dbReference>
<accession>A0A2H5QFS5</accession>
<proteinExistence type="predicted"/>
<comment type="caution">
    <text evidence="2">The sequence shown here is derived from an EMBL/GenBank/DDBJ whole genome shotgun (WGS) entry which is preliminary data.</text>
</comment>
<reference evidence="2 3" key="1">
    <citation type="journal article" date="2017" name="Front. Genet.">
        <title>Draft sequencing of the heterozygous diploid genome of Satsuma (Citrus unshiu Marc.) using a hybrid assembly approach.</title>
        <authorList>
            <person name="Shimizu T."/>
            <person name="Tanizawa Y."/>
            <person name="Mochizuki T."/>
            <person name="Nagasaki H."/>
            <person name="Yoshioka T."/>
            <person name="Toyoda A."/>
            <person name="Fujiyama A."/>
            <person name="Kaminuma E."/>
            <person name="Nakamura Y."/>
        </authorList>
    </citation>
    <scope>NUCLEOTIDE SEQUENCE [LARGE SCALE GENOMIC DNA]</scope>
    <source>
        <strain evidence="3">cv. Miyagawa wase</strain>
    </source>
</reference>
<dbReference type="SUPFAM" id="SSF56112">
    <property type="entry name" value="Protein kinase-like (PK-like)"/>
    <property type="match status" value="1"/>
</dbReference>
<dbReference type="InterPro" id="IPR053059">
    <property type="entry name" value="Inactive_SerThr-Kinase_ABA"/>
</dbReference>
<dbReference type="STRING" id="55188.A0A2H5QFS5"/>
<dbReference type="InterPro" id="IPR000719">
    <property type="entry name" value="Prot_kinase_dom"/>
</dbReference>
<dbReference type="PROSITE" id="PS50011">
    <property type="entry name" value="PROTEIN_KINASE_DOM"/>
    <property type="match status" value="1"/>
</dbReference>
<dbReference type="AlphaFoldDB" id="A0A2H5QFS5"/>